<dbReference type="EC" id="2.10.1.1" evidence="7"/>
<dbReference type="InterPro" id="IPR005110">
    <property type="entry name" value="MoeA_linker/N"/>
</dbReference>
<dbReference type="SUPFAM" id="SSF53218">
    <property type="entry name" value="Molybdenum cofactor biosynthesis proteins"/>
    <property type="match status" value="1"/>
</dbReference>
<accession>A0ABP8VS19</accession>
<keyword evidence="5 7" id="KW-0501">Molybdenum cofactor biosynthesis</keyword>
<evidence type="ECO:0000256" key="8">
    <source>
        <dbReference type="SAM" id="MobiDB-lite"/>
    </source>
</evidence>
<evidence type="ECO:0000313" key="10">
    <source>
        <dbReference type="EMBL" id="GAA4671102.1"/>
    </source>
</evidence>
<dbReference type="InterPro" id="IPR005111">
    <property type="entry name" value="MoeA_C_domain_IV"/>
</dbReference>
<keyword evidence="7" id="KW-0808">Transferase</keyword>
<proteinExistence type="inferred from homology"/>
<dbReference type="RefSeq" id="WP_345374612.1">
    <property type="nucleotide sequence ID" value="NZ_BAABLM010000002.1"/>
</dbReference>
<evidence type="ECO:0000256" key="1">
    <source>
        <dbReference type="ARBA" id="ARBA00002901"/>
    </source>
</evidence>
<reference evidence="11" key="1">
    <citation type="journal article" date="2019" name="Int. J. Syst. Evol. Microbiol.">
        <title>The Global Catalogue of Microorganisms (GCM) 10K type strain sequencing project: providing services to taxonomists for standard genome sequencing and annotation.</title>
        <authorList>
            <consortium name="The Broad Institute Genomics Platform"/>
            <consortium name="The Broad Institute Genome Sequencing Center for Infectious Disease"/>
            <person name="Wu L."/>
            <person name="Ma J."/>
        </authorList>
    </citation>
    <scope>NUCLEOTIDE SEQUENCE [LARGE SCALE GENOMIC DNA]</scope>
    <source>
        <strain evidence="11">JCM 18956</strain>
    </source>
</reference>
<dbReference type="Pfam" id="PF03454">
    <property type="entry name" value="MoeA_C"/>
    <property type="match status" value="1"/>
</dbReference>
<comment type="pathway">
    <text evidence="2 7">Cofactor biosynthesis; molybdopterin biosynthesis.</text>
</comment>
<comment type="similarity">
    <text evidence="3 7">Belongs to the MoeA family.</text>
</comment>
<gene>
    <name evidence="10" type="ORF">GCM10025780_13340</name>
</gene>
<dbReference type="Gene3D" id="2.170.190.11">
    <property type="entry name" value="Molybdopterin biosynthesis moea protein, domain 3"/>
    <property type="match status" value="1"/>
</dbReference>
<dbReference type="Gene3D" id="3.40.980.10">
    <property type="entry name" value="MoaB/Mog-like domain"/>
    <property type="match status" value="1"/>
</dbReference>
<dbReference type="SMART" id="SM00852">
    <property type="entry name" value="MoCF_biosynth"/>
    <property type="match status" value="1"/>
</dbReference>
<dbReference type="SUPFAM" id="SSF63867">
    <property type="entry name" value="MoeA C-terminal domain-like"/>
    <property type="match status" value="1"/>
</dbReference>
<protein>
    <recommendedName>
        <fullName evidence="7">Molybdopterin molybdenumtransferase</fullName>
        <ecNumber evidence="7">2.10.1.1</ecNumber>
    </recommendedName>
</protein>
<sequence>MTLARADWLEARAAANEAGLSHPRGLELVPLGDAVGHTLADDVRSPGRVPGFDASAMDGWAVSGDGPWTLGEPIVAGRAVDATPLAPGTARPVTTGAAVPRGTARVLRSESGRIERGMLVSTDEAASGPSHPGSRPAPRHIRRAGEEAEPGDLLFEAGTLLTPPRVAVAAVCGLDALPVVRPPRAALAVLGDEIVGEGLPQPGFVRDVFSVQVPSILRSLGADPVSSDRVGDRLDATVAALDRPDVGLVVTTGGTAHSSADHVREALARLGAELVVDRVAMRPGQPLLLARRGETLYLCLPGNPMAALVGLVVVGVPLIEGLLGRRHRLPGRVVLATGVEHPRPGVLVQAFRATDEGAVAMPRQSSAMLRGLADASGLLVVPDGGARAGDVVPAIDLPW</sequence>
<evidence type="ECO:0000259" key="9">
    <source>
        <dbReference type="SMART" id="SM00852"/>
    </source>
</evidence>
<dbReference type="Pfam" id="PF00994">
    <property type="entry name" value="MoCF_biosynth"/>
    <property type="match status" value="1"/>
</dbReference>
<dbReference type="Gene3D" id="3.90.105.10">
    <property type="entry name" value="Molybdopterin biosynthesis moea protein, domain 2"/>
    <property type="match status" value="1"/>
</dbReference>
<dbReference type="Pfam" id="PF03453">
    <property type="entry name" value="MoeA_N"/>
    <property type="match status" value="1"/>
</dbReference>
<comment type="catalytic activity">
    <reaction evidence="6">
        <text>adenylyl-molybdopterin + molybdate = Mo-molybdopterin + AMP + H(+)</text>
        <dbReference type="Rhea" id="RHEA:35047"/>
        <dbReference type="ChEBI" id="CHEBI:15378"/>
        <dbReference type="ChEBI" id="CHEBI:36264"/>
        <dbReference type="ChEBI" id="CHEBI:62727"/>
        <dbReference type="ChEBI" id="CHEBI:71302"/>
        <dbReference type="ChEBI" id="CHEBI:456215"/>
        <dbReference type="EC" id="2.10.1.1"/>
    </reaction>
</comment>
<evidence type="ECO:0000256" key="4">
    <source>
        <dbReference type="ARBA" id="ARBA00022505"/>
    </source>
</evidence>
<dbReference type="InterPro" id="IPR036688">
    <property type="entry name" value="MoeA_C_domain_IV_sf"/>
</dbReference>
<evidence type="ECO:0000256" key="2">
    <source>
        <dbReference type="ARBA" id="ARBA00005046"/>
    </source>
</evidence>
<dbReference type="PANTHER" id="PTHR10192">
    <property type="entry name" value="MOLYBDOPTERIN BIOSYNTHESIS PROTEIN"/>
    <property type="match status" value="1"/>
</dbReference>
<keyword evidence="11" id="KW-1185">Reference proteome</keyword>
<comment type="caution">
    <text evidence="10">The sequence shown here is derived from an EMBL/GenBank/DDBJ whole genome shotgun (WGS) entry which is preliminary data.</text>
</comment>
<dbReference type="SUPFAM" id="SSF63882">
    <property type="entry name" value="MoeA N-terminal region -like"/>
    <property type="match status" value="1"/>
</dbReference>
<evidence type="ECO:0000313" key="11">
    <source>
        <dbReference type="Proteomes" id="UP001501295"/>
    </source>
</evidence>
<keyword evidence="4 7" id="KW-0500">Molybdenum</keyword>
<dbReference type="Proteomes" id="UP001501295">
    <property type="component" value="Unassembled WGS sequence"/>
</dbReference>
<dbReference type="CDD" id="cd00887">
    <property type="entry name" value="MoeA"/>
    <property type="match status" value="1"/>
</dbReference>
<dbReference type="InterPro" id="IPR038987">
    <property type="entry name" value="MoeA-like"/>
</dbReference>
<evidence type="ECO:0000256" key="5">
    <source>
        <dbReference type="ARBA" id="ARBA00023150"/>
    </source>
</evidence>
<comment type="cofactor">
    <cofactor evidence="7">
        <name>Mg(2+)</name>
        <dbReference type="ChEBI" id="CHEBI:18420"/>
    </cofactor>
</comment>
<evidence type="ECO:0000256" key="6">
    <source>
        <dbReference type="ARBA" id="ARBA00047317"/>
    </source>
</evidence>
<evidence type="ECO:0000256" key="3">
    <source>
        <dbReference type="ARBA" id="ARBA00010763"/>
    </source>
</evidence>
<evidence type="ECO:0000256" key="7">
    <source>
        <dbReference type="RuleBase" id="RU365090"/>
    </source>
</evidence>
<name>A0ABP8VS19_9MICO</name>
<dbReference type="EMBL" id="BAABLM010000002">
    <property type="protein sequence ID" value="GAA4671102.1"/>
    <property type="molecule type" value="Genomic_DNA"/>
</dbReference>
<dbReference type="Gene3D" id="2.40.340.10">
    <property type="entry name" value="MoeA, C-terminal, domain IV"/>
    <property type="match status" value="1"/>
</dbReference>
<feature type="region of interest" description="Disordered" evidence="8">
    <location>
        <begin position="119"/>
        <end position="140"/>
    </location>
</feature>
<dbReference type="InterPro" id="IPR001453">
    <property type="entry name" value="MoaB/Mog_dom"/>
</dbReference>
<dbReference type="InterPro" id="IPR036425">
    <property type="entry name" value="MoaB/Mog-like_dom_sf"/>
</dbReference>
<feature type="domain" description="MoaB/Mog" evidence="9">
    <location>
        <begin position="186"/>
        <end position="321"/>
    </location>
</feature>
<dbReference type="PANTHER" id="PTHR10192:SF5">
    <property type="entry name" value="GEPHYRIN"/>
    <property type="match status" value="1"/>
</dbReference>
<keyword evidence="7" id="KW-0460">Magnesium</keyword>
<comment type="function">
    <text evidence="1 7">Catalyzes the insertion of molybdate into adenylated molybdopterin with the concomitant release of AMP.</text>
</comment>
<organism evidence="10 11">
    <name type="scientific">Frondihabitans cladoniiphilus</name>
    <dbReference type="NCBI Taxonomy" id="715785"/>
    <lineage>
        <taxon>Bacteria</taxon>
        <taxon>Bacillati</taxon>
        <taxon>Actinomycetota</taxon>
        <taxon>Actinomycetes</taxon>
        <taxon>Micrococcales</taxon>
        <taxon>Microbacteriaceae</taxon>
        <taxon>Frondihabitans</taxon>
    </lineage>
</organism>
<keyword evidence="7" id="KW-0479">Metal-binding</keyword>
<dbReference type="InterPro" id="IPR036135">
    <property type="entry name" value="MoeA_linker/N_sf"/>
</dbReference>